<dbReference type="PROSITE" id="PS50011">
    <property type="entry name" value="PROTEIN_KINASE_DOM"/>
    <property type="match status" value="1"/>
</dbReference>
<dbReference type="InterPro" id="IPR001245">
    <property type="entry name" value="Ser-Thr/Tyr_kinase_cat_dom"/>
</dbReference>
<sequence length="144" mass="16858">LQEVLPEHVDLDFWHGMLPNEDAANLLKVSDFGLTRKTRNYKIDPDKPMNLRWISPEVFETAVVNKIYVVPYDVPYSRWDADEVFNKVVEKGFRLSPPYTAPKDIASLMKDCLDLPKLRPNFKMIYLFLLAQAKIMERNPEMNK</sequence>
<dbReference type="AlphaFoldDB" id="A0AAN5D2M1"/>
<dbReference type="GO" id="GO:0005886">
    <property type="term" value="C:plasma membrane"/>
    <property type="evidence" value="ECO:0007669"/>
    <property type="project" value="TreeGrafter"/>
</dbReference>
<dbReference type="GO" id="GO:0005524">
    <property type="term" value="F:ATP binding"/>
    <property type="evidence" value="ECO:0007669"/>
    <property type="project" value="InterPro"/>
</dbReference>
<dbReference type="GO" id="GO:0007169">
    <property type="term" value="P:cell surface receptor protein tyrosine kinase signaling pathway"/>
    <property type="evidence" value="ECO:0007669"/>
    <property type="project" value="TreeGrafter"/>
</dbReference>
<dbReference type="PANTHER" id="PTHR24416:SF611">
    <property type="entry name" value="TYROSINE-PROTEIN KINASE TRANSMEMBRANE RECEPTOR ROR"/>
    <property type="match status" value="1"/>
</dbReference>
<comment type="caution">
    <text evidence="2">The sequence shown here is derived from an EMBL/GenBank/DDBJ whole genome shotgun (WGS) entry which is preliminary data.</text>
</comment>
<evidence type="ECO:0000313" key="2">
    <source>
        <dbReference type="EMBL" id="GMR54935.1"/>
    </source>
</evidence>
<feature type="non-terminal residue" evidence="2">
    <location>
        <position position="144"/>
    </location>
</feature>
<dbReference type="InterPro" id="IPR000719">
    <property type="entry name" value="Prot_kinase_dom"/>
</dbReference>
<dbReference type="GO" id="GO:0004714">
    <property type="term" value="F:transmembrane receptor protein tyrosine kinase activity"/>
    <property type="evidence" value="ECO:0007669"/>
    <property type="project" value="TreeGrafter"/>
</dbReference>
<feature type="non-terminal residue" evidence="2">
    <location>
        <position position="1"/>
    </location>
</feature>
<dbReference type="Gene3D" id="1.10.510.10">
    <property type="entry name" value="Transferase(Phosphotransferase) domain 1"/>
    <property type="match status" value="1"/>
</dbReference>
<evidence type="ECO:0000259" key="1">
    <source>
        <dbReference type="PROSITE" id="PS50011"/>
    </source>
</evidence>
<accession>A0AAN5D2M1</accession>
<reference evidence="3" key="1">
    <citation type="submission" date="2022-10" db="EMBL/GenBank/DDBJ databases">
        <title>Genome assembly of Pristionchus species.</title>
        <authorList>
            <person name="Yoshida K."/>
            <person name="Sommer R.J."/>
        </authorList>
    </citation>
    <scope>NUCLEOTIDE SEQUENCE [LARGE SCALE GENOMIC DNA]</scope>
    <source>
        <strain evidence="3">RS5460</strain>
    </source>
</reference>
<evidence type="ECO:0000313" key="3">
    <source>
        <dbReference type="Proteomes" id="UP001328107"/>
    </source>
</evidence>
<name>A0AAN5D2M1_9BILA</name>
<dbReference type="InterPro" id="IPR050122">
    <property type="entry name" value="RTK"/>
</dbReference>
<dbReference type="PANTHER" id="PTHR24416">
    <property type="entry name" value="TYROSINE-PROTEIN KINASE RECEPTOR"/>
    <property type="match status" value="1"/>
</dbReference>
<organism evidence="2 3">
    <name type="scientific">Pristionchus mayeri</name>
    <dbReference type="NCBI Taxonomy" id="1317129"/>
    <lineage>
        <taxon>Eukaryota</taxon>
        <taxon>Metazoa</taxon>
        <taxon>Ecdysozoa</taxon>
        <taxon>Nematoda</taxon>
        <taxon>Chromadorea</taxon>
        <taxon>Rhabditida</taxon>
        <taxon>Rhabditina</taxon>
        <taxon>Diplogasteromorpha</taxon>
        <taxon>Diplogasteroidea</taxon>
        <taxon>Neodiplogasteridae</taxon>
        <taxon>Pristionchus</taxon>
    </lineage>
</organism>
<dbReference type="Proteomes" id="UP001328107">
    <property type="component" value="Unassembled WGS sequence"/>
</dbReference>
<proteinExistence type="predicted"/>
<dbReference type="InterPro" id="IPR011009">
    <property type="entry name" value="Kinase-like_dom_sf"/>
</dbReference>
<feature type="domain" description="Protein kinase" evidence="1">
    <location>
        <begin position="1"/>
        <end position="144"/>
    </location>
</feature>
<gene>
    <name evidence="2" type="ORF">PMAYCL1PPCAC_25130</name>
</gene>
<protein>
    <recommendedName>
        <fullName evidence="1">Protein kinase domain-containing protein</fullName>
    </recommendedName>
</protein>
<dbReference type="EMBL" id="BTRK01000005">
    <property type="protein sequence ID" value="GMR54935.1"/>
    <property type="molecule type" value="Genomic_DNA"/>
</dbReference>
<dbReference type="SUPFAM" id="SSF56112">
    <property type="entry name" value="Protein kinase-like (PK-like)"/>
    <property type="match status" value="1"/>
</dbReference>
<dbReference type="Pfam" id="PF07714">
    <property type="entry name" value="PK_Tyr_Ser-Thr"/>
    <property type="match status" value="2"/>
</dbReference>
<dbReference type="GO" id="GO:0043235">
    <property type="term" value="C:receptor complex"/>
    <property type="evidence" value="ECO:0007669"/>
    <property type="project" value="TreeGrafter"/>
</dbReference>
<keyword evidence="3" id="KW-1185">Reference proteome</keyword>